<accession>A0ACC0WWW2</accession>
<keyword evidence="2" id="KW-1185">Reference proteome</keyword>
<proteinExistence type="predicted"/>
<protein>
    <submittedName>
        <fullName evidence="1">Uncharacterized protein</fullName>
    </submittedName>
</protein>
<gene>
    <name evidence="1" type="ORF">PsorP6_001282</name>
</gene>
<organism evidence="1 2">
    <name type="scientific">Peronosclerospora sorghi</name>
    <dbReference type="NCBI Taxonomy" id="230839"/>
    <lineage>
        <taxon>Eukaryota</taxon>
        <taxon>Sar</taxon>
        <taxon>Stramenopiles</taxon>
        <taxon>Oomycota</taxon>
        <taxon>Peronosporomycetes</taxon>
        <taxon>Peronosporales</taxon>
        <taxon>Peronosporaceae</taxon>
        <taxon>Peronosclerospora</taxon>
    </lineage>
</organism>
<dbReference type="EMBL" id="CM047580">
    <property type="protein sequence ID" value="KAI9923257.1"/>
    <property type="molecule type" value="Genomic_DNA"/>
</dbReference>
<sequence length="564" mass="64408">MQMHRFVLWAMLATESKAKLRFFYQTELRGKRNTLGIHEADPFNFLLSVECTTRVEDETDDGLRHRVETLLNALERLKLRTSYSSFHRLVRIILHRPEIFLSPSVIKDKSEASHEAKYPAKAVGNFVIAYIERFQYALTLDPKRLSIAVSAAAVAGQIDAVKVLLQFGATHHVPIEAGSFAHAVECAPDDINRMEIADFYMEANEQERIYTTHDTDSSIANYLLLYAILDGKFTHMMEILREMQLCNNRISNCTVDQLFRSIACYRAKKQRQSTRKDIENKLDACPTILELLETFPNAIPYTTHTFSQAILQSLHAGDLFEALELMRIAFWCKDVRLRPEIYSQLLYSVFVGGQQGIDNDSTVSSFDPQEVERYYDKEYPNERWKLNSLIVNICQSNEDISSMLVCLDRWQAQGHPPMSRRVVKRLFDVISKQIQQLCKENPQSTPGTVFIVNDMQLSHLAFLVRYREIIPWDSWTLERAINRAHASGMQEDVVVLLAQATARGMVLNTAACIASLYALDEIGEPSAVVACVENMKATKAWDKVVMKNPNVQSILDRALDKLQV</sequence>
<evidence type="ECO:0000313" key="1">
    <source>
        <dbReference type="EMBL" id="KAI9923257.1"/>
    </source>
</evidence>
<evidence type="ECO:0000313" key="2">
    <source>
        <dbReference type="Proteomes" id="UP001163321"/>
    </source>
</evidence>
<reference evidence="1 2" key="1">
    <citation type="journal article" date="2022" name="bioRxiv">
        <title>The genome of the oomycete Peronosclerospora sorghi, a cosmopolitan pathogen of maize and sorghum, is inflated with dispersed pseudogenes.</title>
        <authorList>
            <person name="Fletcher K."/>
            <person name="Martin F."/>
            <person name="Isakeit T."/>
            <person name="Cavanaugh K."/>
            <person name="Magill C."/>
            <person name="Michelmore R."/>
        </authorList>
    </citation>
    <scope>NUCLEOTIDE SEQUENCE [LARGE SCALE GENOMIC DNA]</scope>
    <source>
        <strain evidence="1">P6</strain>
    </source>
</reference>
<dbReference type="Proteomes" id="UP001163321">
    <property type="component" value="Chromosome 1"/>
</dbReference>
<name>A0ACC0WWW2_9STRA</name>
<comment type="caution">
    <text evidence="1">The sequence shown here is derived from an EMBL/GenBank/DDBJ whole genome shotgun (WGS) entry which is preliminary data.</text>
</comment>